<keyword evidence="2" id="KW-1185">Reference proteome</keyword>
<evidence type="ECO:0000313" key="2">
    <source>
        <dbReference type="Proteomes" id="UP001500618"/>
    </source>
</evidence>
<dbReference type="Proteomes" id="UP001500618">
    <property type="component" value="Unassembled WGS sequence"/>
</dbReference>
<comment type="caution">
    <text evidence="1">The sequence shown here is derived from an EMBL/GenBank/DDBJ whole genome shotgun (WGS) entry which is preliminary data.</text>
</comment>
<accession>A0ABP4UWJ9</accession>
<dbReference type="PANTHER" id="PTHR34817">
    <property type="entry name" value="NUCLEOTIDYLTRANSFERASE"/>
    <property type="match status" value="1"/>
</dbReference>
<dbReference type="PANTHER" id="PTHR34817:SF2">
    <property type="entry name" value="NUCLEOTIDYLTRANSFERASE"/>
    <property type="match status" value="1"/>
</dbReference>
<sequence>MASTAPRLPVGTQVVLRDLAADHSGRPVQRGAIGRVVGDQPDGSYAVKLSDGRTLGAARDQLSLRRAYQQDLAVGLYSDPHQLVNDHTIYAVVVGSRAFGLSTDASDTDVRGVYVAPTADFWSLAKPPMHVEGPEDEWFSWEVERFCELALKANPNVLEVLWSPLVRRVTPVGQELLDIRQAFLSQLAYQTYHGYTLSQFKKLEADLRQRGEPKWKHVMHLLRLLLSARTLLRTGELAIDVGDQRDALLAVRRGERSWEEVERWRLSLHRDLDDAMDGTPLPAVPNIARVDGWLRDVRLRGVPR</sequence>
<name>A0ABP4UWJ9_9ACTN</name>
<proteinExistence type="predicted"/>
<gene>
    <name evidence="1" type="ORF">GCM10009765_70320</name>
</gene>
<evidence type="ECO:0008006" key="3">
    <source>
        <dbReference type="Google" id="ProtNLM"/>
    </source>
</evidence>
<reference evidence="2" key="1">
    <citation type="journal article" date="2019" name="Int. J. Syst. Evol. Microbiol.">
        <title>The Global Catalogue of Microorganisms (GCM) 10K type strain sequencing project: providing services to taxonomists for standard genome sequencing and annotation.</title>
        <authorList>
            <consortium name="The Broad Institute Genomics Platform"/>
            <consortium name="The Broad Institute Genome Sequencing Center for Infectious Disease"/>
            <person name="Wu L."/>
            <person name="Ma J."/>
        </authorList>
    </citation>
    <scope>NUCLEOTIDE SEQUENCE [LARGE SCALE GENOMIC DNA]</scope>
    <source>
        <strain evidence="2">JCM 14718</strain>
    </source>
</reference>
<organism evidence="1 2">
    <name type="scientific">Fodinicola feengrottensis</name>
    <dbReference type="NCBI Taxonomy" id="435914"/>
    <lineage>
        <taxon>Bacteria</taxon>
        <taxon>Bacillati</taxon>
        <taxon>Actinomycetota</taxon>
        <taxon>Actinomycetes</taxon>
        <taxon>Mycobacteriales</taxon>
        <taxon>Fodinicola</taxon>
    </lineage>
</organism>
<evidence type="ECO:0000313" key="1">
    <source>
        <dbReference type="EMBL" id="GAA1710960.1"/>
    </source>
</evidence>
<dbReference type="Pfam" id="PF10127">
    <property type="entry name" value="RlaP"/>
    <property type="match status" value="1"/>
</dbReference>
<protein>
    <recommendedName>
        <fullName evidence="3">Nucleotidyltransferase</fullName>
    </recommendedName>
</protein>
<dbReference type="EMBL" id="BAAANY010000036">
    <property type="protein sequence ID" value="GAA1710960.1"/>
    <property type="molecule type" value="Genomic_DNA"/>
</dbReference>
<dbReference type="RefSeq" id="WP_344314450.1">
    <property type="nucleotide sequence ID" value="NZ_BAAANY010000036.1"/>
</dbReference>
<dbReference type="InterPro" id="IPR018775">
    <property type="entry name" value="RlaP"/>
</dbReference>